<feature type="region of interest" description="Disordered" evidence="1">
    <location>
        <begin position="659"/>
        <end position="725"/>
    </location>
</feature>
<dbReference type="PANTHER" id="PTHR38113">
    <property type="match status" value="1"/>
</dbReference>
<feature type="compositionally biased region" description="Basic and acidic residues" evidence="1">
    <location>
        <begin position="202"/>
        <end position="216"/>
    </location>
</feature>
<feature type="compositionally biased region" description="Polar residues" evidence="1">
    <location>
        <begin position="710"/>
        <end position="725"/>
    </location>
</feature>
<gene>
    <name evidence="3" type="ORF">PISL3812_02642</name>
</gene>
<reference evidence="3 4" key="1">
    <citation type="submission" date="2015-04" db="EMBL/GenBank/DDBJ databases">
        <authorList>
            <person name="Syromyatnikov M.Y."/>
            <person name="Popov V.N."/>
        </authorList>
    </citation>
    <scope>NUCLEOTIDE SEQUENCE [LARGE SCALE GENOMIC DNA]</scope>
    <source>
        <strain evidence="3">WF-38-12</strain>
    </source>
</reference>
<accession>A0A0U1LSR6</accession>
<evidence type="ECO:0000256" key="1">
    <source>
        <dbReference type="SAM" id="MobiDB-lite"/>
    </source>
</evidence>
<organism evidence="3 4">
    <name type="scientific">Talaromyces islandicus</name>
    <name type="common">Penicillium islandicum</name>
    <dbReference type="NCBI Taxonomy" id="28573"/>
    <lineage>
        <taxon>Eukaryota</taxon>
        <taxon>Fungi</taxon>
        <taxon>Dikarya</taxon>
        <taxon>Ascomycota</taxon>
        <taxon>Pezizomycotina</taxon>
        <taxon>Eurotiomycetes</taxon>
        <taxon>Eurotiomycetidae</taxon>
        <taxon>Eurotiales</taxon>
        <taxon>Trichocomaceae</taxon>
        <taxon>Talaromyces</taxon>
        <taxon>Talaromyces sect. Islandici</taxon>
    </lineage>
</organism>
<feature type="compositionally biased region" description="Basic and acidic residues" evidence="1">
    <location>
        <begin position="464"/>
        <end position="477"/>
    </location>
</feature>
<proteinExistence type="predicted"/>
<feature type="compositionally biased region" description="Low complexity" evidence="1">
    <location>
        <begin position="690"/>
        <end position="703"/>
    </location>
</feature>
<feature type="region of interest" description="Disordered" evidence="1">
    <location>
        <begin position="196"/>
        <end position="216"/>
    </location>
</feature>
<protein>
    <recommendedName>
        <fullName evidence="2">DUF2293 domain-containing protein</fullName>
    </recommendedName>
</protein>
<dbReference type="PANTHER" id="PTHR38113:SF1">
    <property type="entry name" value="DUF2293 DOMAIN-CONTAINING PROTEIN"/>
    <property type="match status" value="1"/>
</dbReference>
<sequence>MTRIQRQPSAARAQNGLARAKARKHKVIMESITQKRKKLRCIIYFEAEAPPGYTFISAGNPKFTHVSSTGGRPDAELSQAIIDKEARDVIRDLFPNIPDNDTDQIIKTAFQKGQHKVGTAAELPLARRAQLAVVAHIRHIYTEYDQLLKKTSFQEARRKVEDSTLEKLVQWRGEDENGIPELEDVFREVIIISDDEDEDDEGSHSSHSSEPEIVNRDHSVEILSSKVIADRLETVGEKDKNLVMTPLENTSTGEFTGRFNIVQRAPVHKINKSKIDRRGFNRYQAWDRAMGRYRERQSTQGRQHDTLVKHGVSQKDNIGYRHFNDEADKGPKHHYIPMESSSLSPQHQAPDILHFPDGSMFSKIPSSIPEERAANQANFPPKHLFVAGPSFSSHRRDENPRKRIHPTGILVTNYDRDDSFFQNNTILPSIEYPDFVNTERPPVRSRASDSTHAQRGIYENSSTTRERPFEDLSRRIDVINLDGDNSDHPKRRRLESQHSLPSLRRPSSCGNDGFFQSIEQPQPDPRRYVGRVLDDNAMHMVPATNPDAKFLTRGHSEQRVQAISRLRPSVEKPSMEVIREPSEGFHREDGPYIVNPRLDPFRPNTVLVPRTSSYVIEPSRNTTNRETHRLYRPSPGHGSDGAGWRAKANSYEMQREIINSEDPSRAGSMHSSQLLPIRSQPSERHQLGVPIDSRSTSRSSIDPGARDWTPPTSHQLHGVRPTSQNSVFVTQKKKDTLPVSAIRRYEVQLEKSRNF</sequence>
<feature type="region of interest" description="Disordered" evidence="1">
    <location>
        <begin position="620"/>
        <end position="644"/>
    </location>
</feature>
<name>A0A0U1LSR6_TALIS</name>
<evidence type="ECO:0000313" key="4">
    <source>
        <dbReference type="Proteomes" id="UP000054383"/>
    </source>
</evidence>
<keyword evidence="4" id="KW-1185">Reference proteome</keyword>
<evidence type="ECO:0000259" key="2">
    <source>
        <dbReference type="Pfam" id="PF10056"/>
    </source>
</evidence>
<feature type="compositionally biased region" description="Polar residues" evidence="1">
    <location>
        <begin position="448"/>
        <end position="463"/>
    </location>
</feature>
<dbReference type="OMA" id="VACKESC"/>
<dbReference type="STRING" id="28573.A0A0U1LSR6"/>
<dbReference type="AlphaFoldDB" id="A0A0U1LSR6"/>
<feature type="domain" description="DUF2293" evidence="2">
    <location>
        <begin position="90"/>
        <end position="172"/>
    </location>
</feature>
<dbReference type="Proteomes" id="UP000054383">
    <property type="component" value="Unassembled WGS sequence"/>
</dbReference>
<feature type="region of interest" description="Disordered" evidence="1">
    <location>
        <begin position="440"/>
        <end position="526"/>
    </location>
</feature>
<dbReference type="InterPro" id="IPR018744">
    <property type="entry name" value="DUF2293"/>
</dbReference>
<evidence type="ECO:0000313" key="3">
    <source>
        <dbReference type="EMBL" id="CRG85597.1"/>
    </source>
</evidence>
<dbReference type="EMBL" id="CVMT01000002">
    <property type="protein sequence ID" value="CRG85597.1"/>
    <property type="molecule type" value="Genomic_DNA"/>
</dbReference>
<dbReference type="OrthoDB" id="5288828at2759"/>
<dbReference type="Pfam" id="PF10056">
    <property type="entry name" value="DUF2293"/>
    <property type="match status" value="1"/>
</dbReference>